<proteinExistence type="predicted"/>
<evidence type="ECO:0000313" key="2">
    <source>
        <dbReference type="EMBL" id="KAF4621820.1"/>
    </source>
</evidence>
<accession>A0A8H4R452</accession>
<sequence>MSRLTEWNKPRGQIDEIKGDPRRSLAALASQYKPPLDNENGNTWSDQVEQRLVDQEEREDELKGLLREVYGLEDDMRPLPVSDPDPALNLAPIVEGLFYLSSTPRDSHLCVNFTSGQLVQETDHFTASLPASPLSSPRLLNAKANEFQPIPRPLSAAATYPHFPSSYTSPSNSSYTTSSLCSLRANTPSPDMWATRASSNLAIAAPLVAETTVSHGTPLRSSHRPKDLHDEEDDPFDPFSSNTTGKKGNGSNGNTISNPIPSFHSITLVADNEHLAKTLKIKNKRSQLEILPQALQTSGANARKRPRLAIDSDVHDENRMYLDVEVQGIGTVFASAKPP</sequence>
<dbReference type="Proteomes" id="UP000521872">
    <property type="component" value="Unassembled WGS sequence"/>
</dbReference>
<dbReference type="AlphaFoldDB" id="A0A8H4R452"/>
<dbReference type="EMBL" id="JAACJL010000004">
    <property type="protein sequence ID" value="KAF4621820.1"/>
    <property type="molecule type" value="Genomic_DNA"/>
</dbReference>
<reference evidence="2 3" key="1">
    <citation type="submission" date="2019-12" db="EMBL/GenBank/DDBJ databases">
        <authorList>
            <person name="Floudas D."/>
            <person name="Bentzer J."/>
            <person name="Ahren D."/>
            <person name="Johansson T."/>
            <person name="Persson P."/>
            <person name="Tunlid A."/>
        </authorList>
    </citation>
    <scope>NUCLEOTIDE SEQUENCE [LARGE SCALE GENOMIC DNA]</scope>
    <source>
        <strain evidence="2 3">CBS 102.39</strain>
    </source>
</reference>
<evidence type="ECO:0000256" key="1">
    <source>
        <dbReference type="SAM" id="MobiDB-lite"/>
    </source>
</evidence>
<gene>
    <name evidence="2" type="ORF">D9613_012160</name>
</gene>
<name>A0A8H4R452_9AGAR</name>
<organism evidence="2 3">
    <name type="scientific">Agrocybe pediades</name>
    <dbReference type="NCBI Taxonomy" id="84607"/>
    <lineage>
        <taxon>Eukaryota</taxon>
        <taxon>Fungi</taxon>
        <taxon>Dikarya</taxon>
        <taxon>Basidiomycota</taxon>
        <taxon>Agaricomycotina</taxon>
        <taxon>Agaricomycetes</taxon>
        <taxon>Agaricomycetidae</taxon>
        <taxon>Agaricales</taxon>
        <taxon>Agaricineae</taxon>
        <taxon>Strophariaceae</taxon>
        <taxon>Agrocybe</taxon>
    </lineage>
</organism>
<keyword evidence="3" id="KW-1185">Reference proteome</keyword>
<evidence type="ECO:0000313" key="3">
    <source>
        <dbReference type="Proteomes" id="UP000521872"/>
    </source>
</evidence>
<comment type="caution">
    <text evidence="2">The sequence shown here is derived from an EMBL/GenBank/DDBJ whole genome shotgun (WGS) entry which is preliminary data.</text>
</comment>
<protein>
    <submittedName>
        <fullName evidence="2">Uncharacterized protein</fullName>
    </submittedName>
</protein>
<feature type="region of interest" description="Disordered" evidence="1">
    <location>
        <begin position="212"/>
        <end position="258"/>
    </location>
</feature>